<dbReference type="EMBL" id="JABCRI010000001">
    <property type="protein sequence ID" value="KAF8413428.1"/>
    <property type="molecule type" value="Genomic_DNA"/>
</dbReference>
<reference evidence="7 8" key="1">
    <citation type="submission" date="2020-04" db="EMBL/GenBank/DDBJ databases">
        <title>Plant Genome Project.</title>
        <authorList>
            <person name="Zhang R.-G."/>
        </authorList>
    </citation>
    <scope>NUCLEOTIDE SEQUENCE [LARGE SCALE GENOMIC DNA]</scope>
    <source>
        <strain evidence="7">YNK0</strain>
        <tissue evidence="7">Leaf</tissue>
    </source>
</reference>
<comment type="subcellular location">
    <subcellularLocation>
        <location evidence="1">Membrane</location>
        <topology evidence="1">Multi-pass membrane protein</topology>
    </subcellularLocation>
</comment>
<dbReference type="PANTHER" id="PTHR21433">
    <property type="entry name" value="TRANSMEMBRANE PROTEIN INDUCED BY TUMOR NECROSIS FACTOR ALPHA"/>
    <property type="match status" value="1"/>
</dbReference>
<evidence type="ECO:0000313" key="7">
    <source>
        <dbReference type="EMBL" id="KAF8413428.1"/>
    </source>
</evidence>
<evidence type="ECO:0000256" key="1">
    <source>
        <dbReference type="ARBA" id="ARBA00004141"/>
    </source>
</evidence>
<feature type="transmembrane region" description="Helical" evidence="6">
    <location>
        <begin position="80"/>
        <end position="98"/>
    </location>
</feature>
<protein>
    <submittedName>
        <fullName evidence="7">Uncharacterized protein</fullName>
    </submittedName>
</protein>
<accession>A0A835DR47</accession>
<comment type="similarity">
    <text evidence="2">Belongs to the TMEM120 family.</text>
</comment>
<keyword evidence="4 6" id="KW-1133">Transmembrane helix</keyword>
<proteinExistence type="inferred from homology"/>
<evidence type="ECO:0000256" key="2">
    <source>
        <dbReference type="ARBA" id="ARBA00009700"/>
    </source>
</evidence>
<organism evidence="7 8">
    <name type="scientific">Tetracentron sinense</name>
    <name type="common">Spur-leaf</name>
    <dbReference type="NCBI Taxonomy" id="13715"/>
    <lineage>
        <taxon>Eukaryota</taxon>
        <taxon>Viridiplantae</taxon>
        <taxon>Streptophyta</taxon>
        <taxon>Embryophyta</taxon>
        <taxon>Tracheophyta</taxon>
        <taxon>Spermatophyta</taxon>
        <taxon>Magnoliopsida</taxon>
        <taxon>Trochodendrales</taxon>
        <taxon>Trochodendraceae</taxon>
        <taxon>Tetracentron</taxon>
    </lineage>
</organism>
<evidence type="ECO:0000256" key="3">
    <source>
        <dbReference type="ARBA" id="ARBA00022692"/>
    </source>
</evidence>
<dbReference type="OrthoDB" id="2015098at2759"/>
<dbReference type="Pfam" id="PF07851">
    <property type="entry name" value="TMEM120A-B"/>
    <property type="match status" value="1"/>
</dbReference>
<evidence type="ECO:0000313" key="8">
    <source>
        <dbReference type="Proteomes" id="UP000655225"/>
    </source>
</evidence>
<comment type="caution">
    <text evidence="7">The sequence shown here is derived from an EMBL/GenBank/DDBJ whole genome shotgun (WGS) entry which is preliminary data.</text>
</comment>
<dbReference type="InterPro" id="IPR012926">
    <property type="entry name" value="TMEM120A/B"/>
</dbReference>
<keyword evidence="3 6" id="KW-0812">Transmembrane</keyword>
<dbReference type="GO" id="GO:0016020">
    <property type="term" value="C:membrane"/>
    <property type="evidence" value="ECO:0007669"/>
    <property type="project" value="UniProtKB-SubCell"/>
</dbReference>
<evidence type="ECO:0000256" key="5">
    <source>
        <dbReference type="ARBA" id="ARBA00023136"/>
    </source>
</evidence>
<evidence type="ECO:0000256" key="4">
    <source>
        <dbReference type="ARBA" id="ARBA00022989"/>
    </source>
</evidence>
<name>A0A835DR47_TETSI</name>
<keyword evidence="8" id="KW-1185">Reference proteome</keyword>
<evidence type="ECO:0000256" key="6">
    <source>
        <dbReference type="SAM" id="Phobius"/>
    </source>
</evidence>
<gene>
    <name evidence="7" type="ORF">HHK36_001411</name>
</gene>
<sequence length="155" mass="17450">MGDSASGENIAQEVSGVIELAKELQDSAASLISKTSSEEQSLRQRALALDSHVHKLRSSLDSALKRGNIDRKEADKDRTAFLFLLFPSALLILRSWVWDGCLPALPVQLYQAWLLFLYTGLALRENILRVNGSDIRPWTIIYSAFPFSALRMYFF</sequence>
<dbReference type="Proteomes" id="UP000655225">
    <property type="component" value="Unassembled WGS sequence"/>
</dbReference>
<dbReference type="AlphaFoldDB" id="A0A835DR47"/>
<keyword evidence="5 6" id="KW-0472">Membrane</keyword>
<dbReference type="PANTHER" id="PTHR21433:SF0">
    <property type="entry name" value="TRANSMEMBRANE PROTEIN 120 HOMOLOG"/>
    <property type="match status" value="1"/>
</dbReference>